<dbReference type="Pfam" id="PF13462">
    <property type="entry name" value="Thioredoxin_4"/>
    <property type="match status" value="1"/>
</dbReference>
<dbReference type="SUPFAM" id="SSF52833">
    <property type="entry name" value="Thioredoxin-like"/>
    <property type="match status" value="1"/>
</dbReference>
<keyword evidence="3" id="KW-0560">Oxidoreductase</keyword>
<keyword evidence="8" id="KW-0808">Transferase</keyword>
<evidence type="ECO:0000256" key="4">
    <source>
        <dbReference type="ARBA" id="ARBA00023157"/>
    </source>
</evidence>
<dbReference type="GO" id="GO:0016491">
    <property type="term" value="F:oxidoreductase activity"/>
    <property type="evidence" value="ECO:0007669"/>
    <property type="project" value="UniProtKB-KW"/>
</dbReference>
<keyword evidence="4" id="KW-1015">Disulfide bond</keyword>
<dbReference type="GO" id="GO:0004674">
    <property type="term" value="F:protein serine/threonine kinase activity"/>
    <property type="evidence" value="ECO:0007669"/>
    <property type="project" value="UniProtKB-EC"/>
</dbReference>
<evidence type="ECO:0000256" key="3">
    <source>
        <dbReference type="ARBA" id="ARBA00023002"/>
    </source>
</evidence>
<evidence type="ECO:0000256" key="5">
    <source>
        <dbReference type="ARBA" id="ARBA00023284"/>
    </source>
</evidence>
<evidence type="ECO:0000259" key="7">
    <source>
        <dbReference type="Pfam" id="PF13462"/>
    </source>
</evidence>
<gene>
    <name evidence="8" type="primary">pknE</name>
    <name evidence="8" type="ORF">AHOG_04870</name>
</gene>
<proteinExistence type="inferred from homology"/>
<feature type="transmembrane region" description="Helical" evidence="6">
    <location>
        <begin position="36"/>
        <end position="57"/>
    </location>
</feature>
<keyword evidence="6" id="KW-0472">Membrane</keyword>
<keyword evidence="8" id="KW-0418">Kinase</keyword>
<evidence type="ECO:0000256" key="6">
    <source>
        <dbReference type="SAM" id="Phobius"/>
    </source>
</evidence>
<dbReference type="PANTHER" id="PTHR13887">
    <property type="entry name" value="GLUTATHIONE S-TRANSFERASE KAPPA"/>
    <property type="match status" value="1"/>
</dbReference>
<keyword evidence="2" id="KW-0732">Signal</keyword>
<dbReference type="PANTHER" id="PTHR13887:SF14">
    <property type="entry name" value="DISULFIDE BOND FORMATION PROTEIN D"/>
    <property type="match status" value="1"/>
</dbReference>
<dbReference type="Proteomes" id="UP000204221">
    <property type="component" value="Chromosome"/>
</dbReference>
<organism evidence="8 9">
    <name type="scientific">Actinoalloteichus hoggarensis</name>
    <dbReference type="NCBI Taxonomy" id="1470176"/>
    <lineage>
        <taxon>Bacteria</taxon>
        <taxon>Bacillati</taxon>
        <taxon>Actinomycetota</taxon>
        <taxon>Actinomycetes</taxon>
        <taxon>Pseudonocardiales</taxon>
        <taxon>Pseudonocardiaceae</taxon>
        <taxon>Actinoalloteichus</taxon>
    </lineage>
</organism>
<evidence type="ECO:0000256" key="2">
    <source>
        <dbReference type="ARBA" id="ARBA00022729"/>
    </source>
</evidence>
<dbReference type="KEGG" id="ahg:AHOG_04870"/>
<dbReference type="InterPro" id="IPR012336">
    <property type="entry name" value="Thioredoxin-like_fold"/>
</dbReference>
<accession>A0A221VYS1</accession>
<dbReference type="Gene3D" id="3.40.30.10">
    <property type="entry name" value="Glutaredoxin"/>
    <property type="match status" value="1"/>
</dbReference>
<keyword evidence="9" id="KW-1185">Reference proteome</keyword>
<comment type="similarity">
    <text evidence="1">Belongs to the thioredoxin family. DsbA subfamily.</text>
</comment>
<keyword evidence="5" id="KW-0676">Redox-active center</keyword>
<reference evidence="8 9" key="1">
    <citation type="submission" date="2017-07" db="EMBL/GenBank/DDBJ databases">
        <title>Complete genome sequence of Actinoalloteichus hoggarensis DSM 45943, type strain of Actinoalloteichus hoggarensis.</title>
        <authorList>
            <person name="Ruckert C."/>
            <person name="Nouioui I."/>
            <person name="Willmese J."/>
            <person name="van Wezel G."/>
            <person name="Klenk H.-P."/>
            <person name="Kalinowski J."/>
            <person name="Zotchev S.B."/>
        </authorList>
    </citation>
    <scope>NUCLEOTIDE SEQUENCE [LARGE SCALE GENOMIC DNA]</scope>
    <source>
        <strain evidence="8 9">DSM 45943</strain>
    </source>
</reference>
<name>A0A221VYS1_9PSEU</name>
<protein>
    <submittedName>
        <fullName evidence="8">Serine/threonine-protein kinase PknE</fullName>
        <ecNumber evidence="8">2.7.11.1</ecNumber>
    </submittedName>
</protein>
<dbReference type="AlphaFoldDB" id="A0A221VYS1"/>
<evidence type="ECO:0000256" key="1">
    <source>
        <dbReference type="ARBA" id="ARBA00005791"/>
    </source>
</evidence>
<evidence type="ECO:0000313" key="9">
    <source>
        <dbReference type="Proteomes" id="UP000204221"/>
    </source>
</evidence>
<feature type="domain" description="Thioredoxin-like fold" evidence="7">
    <location>
        <begin position="84"/>
        <end position="250"/>
    </location>
</feature>
<dbReference type="EC" id="2.7.11.1" evidence="8"/>
<dbReference type="EMBL" id="CP022521">
    <property type="protein sequence ID" value="ASO18628.1"/>
    <property type="molecule type" value="Genomic_DNA"/>
</dbReference>
<keyword evidence="6" id="KW-0812">Transmembrane</keyword>
<evidence type="ECO:0000313" key="8">
    <source>
        <dbReference type="EMBL" id="ASO18628.1"/>
    </source>
</evidence>
<sequence length="265" mass="28059">MDVGGAERSARKYRQQQTQAAAAKAMKSAKGGGKNVVVIGVVVIVVVAVAVIGGVLLTQNREEEQAADTVPVVRLADHPVERDGGSVLVGQADAGVTVDIYEDFLCPGCAQFEEVYGEQIDTALSEGTVRINYHLLPMLNESNAAPGYSMRAANAALCAADQDVFVDFHASLFGAQPNSGSTVWNDDQMIALGEELGVEDPAFATCVREGEHTAAVADELITADATPHLQNEEGRFHGTPLIAVGQERFDFTDENWLENAIATGS</sequence>
<keyword evidence="6" id="KW-1133">Transmembrane helix</keyword>
<dbReference type="InterPro" id="IPR036249">
    <property type="entry name" value="Thioredoxin-like_sf"/>
</dbReference>